<dbReference type="Gene3D" id="3.40.50.150">
    <property type="entry name" value="Vaccinia Virus protein VP39"/>
    <property type="match status" value="1"/>
</dbReference>
<protein>
    <submittedName>
        <fullName evidence="2">Cyclopropane fatty-acyl-phospholipid synthase-like methyltransferase</fullName>
    </submittedName>
</protein>
<dbReference type="SUPFAM" id="SSF53335">
    <property type="entry name" value="S-adenosyl-L-methionine-dependent methyltransferases"/>
    <property type="match status" value="1"/>
</dbReference>
<dbReference type="InterPro" id="IPR041698">
    <property type="entry name" value="Methyltransf_25"/>
</dbReference>
<name>A0A7W3R6W5_9ACTN</name>
<reference evidence="2 3" key="1">
    <citation type="submission" date="2020-08" db="EMBL/GenBank/DDBJ databases">
        <title>Sequencing the genomes of 1000 actinobacteria strains.</title>
        <authorList>
            <person name="Klenk H.-P."/>
        </authorList>
    </citation>
    <scope>NUCLEOTIDE SEQUENCE [LARGE SCALE GENOMIC DNA]</scope>
    <source>
        <strain evidence="2 3">DSM 45823</strain>
    </source>
</reference>
<proteinExistence type="predicted"/>
<keyword evidence="2" id="KW-0808">Transferase</keyword>
<organism evidence="2 3">
    <name type="scientific">Thermomonospora cellulosilytica</name>
    <dbReference type="NCBI Taxonomy" id="1411118"/>
    <lineage>
        <taxon>Bacteria</taxon>
        <taxon>Bacillati</taxon>
        <taxon>Actinomycetota</taxon>
        <taxon>Actinomycetes</taxon>
        <taxon>Streptosporangiales</taxon>
        <taxon>Thermomonosporaceae</taxon>
        <taxon>Thermomonospora</taxon>
    </lineage>
</organism>
<dbReference type="Proteomes" id="UP000539313">
    <property type="component" value="Unassembled WGS sequence"/>
</dbReference>
<accession>A0A7W3R6W5</accession>
<comment type="caution">
    <text evidence="2">The sequence shown here is derived from an EMBL/GenBank/DDBJ whole genome shotgun (WGS) entry which is preliminary data.</text>
</comment>
<dbReference type="EMBL" id="JACJII010000001">
    <property type="protein sequence ID" value="MBA9001874.1"/>
    <property type="molecule type" value="Genomic_DNA"/>
</dbReference>
<dbReference type="GO" id="GO:0008168">
    <property type="term" value="F:methyltransferase activity"/>
    <property type="evidence" value="ECO:0007669"/>
    <property type="project" value="UniProtKB-KW"/>
</dbReference>
<sequence length="263" mass="30315">MEARSDERLRERLVMPRFPRSGTYDPRWMIANVMGPNPLWLLEELTGRMELRPGMRVLDLGCGKAMTSVFLAREFGVDVWAADLWIPPTDNLERIREAGCADRVVPLRVEARELPFAHGYFDAVVSVDAYHYFGTDDFYLGYLADFIRPGGTLGIAVPGVRAEIERVPEHLRPYWQWEFMSLHTVAWWRRHWELTGRARVRDAWEPDDGWRLWRTWCEVCAEAAEDEAVREASRQEALMLAADAGRTFTFAHLVAEMTEPAGS</sequence>
<dbReference type="AlphaFoldDB" id="A0A7W3R6W5"/>
<dbReference type="InterPro" id="IPR029063">
    <property type="entry name" value="SAM-dependent_MTases_sf"/>
</dbReference>
<evidence type="ECO:0000313" key="2">
    <source>
        <dbReference type="EMBL" id="MBA9001874.1"/>
    </source>
</evidence>
<gene>
    <name evidence="2" type="ORF">HNR21_000756</name>
</gene>
<keyword evidence="2" id="KW-0489">Methyltransferase</keyword>
<dbReference type="RefSeq" id="WP_182704060.1">
    <property type="nucleotide sequence ID" value="NZ_JACJII010000001.1"/>
</dbReference>
<dbReference type="GO" id="GO:0032259">
    <property type="term" value="P:methylation"/>
    <property type="evidence" value="ECO:0007669"/>
    <property type="project" value="UniProtKB-KW"/>
</dbReference>
<dbReference type="CDD" id="cd02440">
    <property type="entry name" value="AdoMet_MTases"/>
    <property type="match status" value="1"/>
</dbReference>
<feature type="domain" description="Methyltransferase" evidence="1">
    <location>
        <begin position="57"/>
        <end position="151"/>
    </location>
</feature>
<keyword evidence="3" id="KW-1185">Reference proteome</keyword>
<evidence type="ECO:0000259" key="1">
    <source>
        <dbReference type="Pfam" id="PF13649"/>
    </source>
</evidence>
<evidence type="ECO:0000313" key="3">
    <source>
        <dbReference type="Proteomes" id="UP000539313"/>
    </source>
</evidence>
<dbReference type="Pfam" id="PF13649">
    <property type="entry name" value="Methyltransf_25"/>
    <property type="match status" value="1"/>
</dbReference>